<proteinExistence type="predicted"/>
<name>W7IPI8_9PSEU</name>
<gene>
    <name evidence="1" type="ORF">UO65_1907</name>
</gene>
<dbReference type="Proteomes" id="UP000019277">
    <property type="component" value="Unassembled WGS sequence"/>
</dbReference>
<reference evidence="1 2" key="1">
    <citation type="journal article" date="2014" name="Genome Announc.">
        <title>Draft Genome Sequence of the Antitrypanosomally Active Sponge-Associated Bacterium Actinokineospora sp. Strain EG49.</title>
        <authorList>
            <person name="Harjes J."/>
            <person name="Ryu T."/>
            <person name="Abdelmohsen U.R."/>
            <person name="Moitinho-Silva L."/>
            <person name="Horn H."/>
            <person name="Ravasi T."/>
            <person name="Hentschel U."/>
        </authorList>
    </citation>
    <scope>NUCLEOTIDE SEQUENCE [LARGE SCALE GENOMIC DNA]</scope>
    <source>
        <strain evidence="1 2">EG49</strain>
    </source>
</reference>
<sequence length="105" mass="11118">MADDHVVAALVGDDPAALARGIVRHPGMHMGGPVTFERAAAHAMGVEMALIATDRPSPLTQEDTALLMERPDTGRATEQELADIRRLEPILAKVFGALGQLLDAP</sequence>
<dbReference type="RefSeq" id="WP_152552029.1">
    <property type="nucleotide sequence ID" value="NZ_AYXG01000071.1"/>
</dbReference>
<organism evidence="1 2">
    <name type="scientific">Actinokineospora spheciospongiae</name>
    <dbReference type="NCBI Taxonomy" id="909613"/>
    <lineage>
        <taxon>Bacteria</taxon>
        <taxon>Bacillati</taxon>
        <taxon>Actinomycetota</taxon>
        <taxon>Actinomycetes</taxon>
        <taxon>Pseudonocardiales</taxon>
        <taxon>Pseudonocardiaceae</taxon>
        <taxon>Actinokineospora</taxon>
    </lineage>
</organism>
<dbReference type="STRING" id="909613.UO65_1907"/>
<evidence type="ECO:0000313" key="2">
    <source>
        <dbReference type="Proteomes" id="UP000019277"/>
    </source>
</evidence>
<protein>
    <submittedName>
        <fullName evidence="1">Uncharacterized protein</fullName>
    </submittedName>
</protein>
<dbReference type="EMBL" id="AYXG01000071">
    <property type="protein sequence ID" value="EWC62785.1"/>
    <property type="molecule type" value="Genomic_DNA"/>
</dbReference>
<keyword evidence="2" id="KW-1185">Reference proteome</keyword>
<dbReference type="AlphaFoldDB" id="W7IPI8"/>
<evidence type="ECO:0000313" key="1">
    <source>
        <dbReference type="EMBL" id="EWC62785.1"/>
    </source>
</evidence>
<comment type="caution">
    <text evidence="1">The sequence shown here is derived from an EMBL/GenBank/DDBJ whole genome shotgun (WGS) entry which is preliminary data.</text>
</comment>
<accession>W7IPI8</accession>